<dbReference type="PANTHER" id="PTHR22780">
    <property type="entry name" value="ADAPTIN, ALPHA/GAMMA/EPSILON"/>
    <property type="match status" value="1"/>
</dbReference>
<evidence type="ECO:0000256" key="5">
    <source>
        <dbReference type="ARBA" id="ARBA00023136"/>
    </source>
</evidence>
<dbReference type="InterPro" id="IPR016024">
    <property type="entry name" value="ARM-type_fold"/>
</dbReference>
<evidence type="ECO:0000256" key="4">
    <source>
        <dbReference type="ARBA" id="ARBA00022927"/>
    </source>
</evidence>
<keyword evidence="4" id="KW-0653">Protein transport</keyword>
<keyword evidence="3" id="KW-0813">Transport</keyword>
<evidence type="ECO:0000313" key="7">
    <source>
        <dbReference type="Proteomes" id="UP001476798"/>
    </source>
</evidence>
<evidence type="ECO:0008006" key="8">
    <source>
        <dbReference type="Google" id="ProtNLM"/>
    </source>
</evidence>
<reference evidence="6 7" key="1">
    <citation type="submission" date="2021-06" db="EMBL/GenBank/DDBJ databases">
        <authorList>
            <person name="Palmer J.M."/>
        </authorList>
    </citation>
    <scope>NUCLEOTIDE SEQUENCE [LARGE SCALE GENOMIC DNA]</scope>
    <source>
        <strain evidence="6 7">GA_2019</strain>
        <tissue evidence="6">Muscle</tissue>
    </source>
</reference>
<evidence type="ECO:0000256" key="2">
    <source>
        <dbReference type="ARBA" id="ARBA00006613"/>
    </source>
</evidence>
<protein>
    <recommendedName>
        <fullName evidence="8">Clathrin/coatomer adaptor adaptin-like N-terminal domain-containing protein</fullName>
    </recommendedName>
</protein>
<keyword evidence="7" id="KW-1185">Reference proteome</keyword>
<organism evidence="6 7">
    <name type="scientific">Goodea atripinnis</name>
    <dbReference type="NCBI Taxonomy" id="208336"/>
    <lineage>
        <taxon>Eukaryota</taxon>
        <taxon>Metazoa</taxon>
        <taxon>Chordata</taxon>
        <taxon>Craniata</taxon>
        <taxon>Vertebrata</taxon>
        <taxon>Euteleostomi</taxon>
        <taxon>Actinopterygii</taxon>
        <taxon>Neopterygii</taxon>
        <taxon>Teleostei</taxon>
        <taxon>Neoteleostei</taxon>
        <taxon>Acanthomorphata</taxon>
        <taxon>Ovalentaria</taxon>
        <taxon>Atherinomorphae</taxon>
        <taxon>Cyprinodontiformes</taxon>
        <taxon>Goodeidae</taxon>
        <taxon>Goodea</taxon>
    </lineage>
</organism>
<name>A0ABV0MWP1_9TELE</name>
<dbReference type="InterPro" id="IPR011989">
    <property type="entry name" value="ARM-like"/>
</dbReference>
<evidence type="ECO:0000313" key="6">
    <source>
        <dbReference type="EMBL" id="MEQ2163286.1"/>
    </source>
</evidence>
<keyword evidence="5" id="KW-0472">Membrane</keyword>
<dbReference type="Gene3D" id="1.25.10.10">
    <property type="entry name" value="Leucine-rich Repeat Variant"/>
    <property type="match status" value="1"/>
</dbReference>
<comment type="similarity">
    <text evidence="2">Belongs to the adaptor complexes large subunit family.</text>
</comment>
<proteinExistence type="inferred from homology"/>
<evidence type="ECO:0000256" key="1">
    <source>
        <dbReference type="ARBA" id="ARBA00004308"/>
    </source>
</evidence>
<dbReference type="InterPro" id="IPR050840">
    <property type="entry name" value="Adaptor_Complx_Large_Subunit"/>
</dbReference>
<comment type="subcellular location">
    <subcellularLocation>
        <location evidence="1">Endomembrane system</location>
    </subcellularLocation>
</comment>
<dbReference type="EMBL" id="JAHRIO010013981">
    <property type="protein sequence ID" value="MEQ2163286.1"/>
    <property type="molecule type" value="Genomic_DNA"/>
</dbReference>
<gene>
    <name evidence="6" type="ORF">GOODEAATRI_028546</name>
</gene>
<dbReference type="Proteomes" id="UP001476798">
    <property type="component" value="Unassembled WGS sequence"/>
</dbReference>
<evidence type="ECO:0000256" key="3">
    <source>
        <dbReference type="ARBA" id="ARBA00022448"/>
    </source>
</evidence>
<dbReference type="SUPFAM" id="SSF48371">
    <property type="entry name" value="ARM repeat"/>
    <property type="match status" value="1"/>
</dbReference>
<accession>A0ABV0MWP1</accession>
<sequence length="195" mass="22192">MYDILDESLRRAEMNHNITYGVFVTLELLFRITNDQNVTVIVEKMLDFLRISKDDHTSMDLVLGEYSHLREDDEPDVVLRLLAKLLDMKSSSSETKCWILMAMTKLCSGGAALTLVHDISETYSSSLDTMLRQRAHELQILSQDSDLQAKVLPRSASMEPVEVIHMRGCRAVDSCLKEQCFVTLIMFSVSELREG</sequence>
<comment type="caution">
    <text evidence="6">The sequence shown here is derived from an EMBL/GenBank/DDBJ whole genome shotgun (WGS) entry which is preliminary data.</text>
</comment>